<keyword evidence="1" id="KW-1133">Transmembrane helix</keyword>
<protein>
    <submittedName>
        <fullName evidence="2">ABC transporter permease</fullName>
    </submittedName>
</protein>
<feature type="transmembrane region" description="Helical" evidence="1">
    <location>
        <begin position="99"/>
        <end position="129"/>
    </location>
</feature>
<organism evidence="2 3">
    <name type="scientific">Candidatus Egerieicola pullicola</name>
    <dbReference type="NCBI Taxonomy" id="2840775"/>
    <lineage>
        <taxon>Bacteria</taxon>
        <taxon>Bacillati</taxon>
        <taxon>Bacillota</taxon>
        <taxon>Clostridia</taxon>
        <taxon>Eubacteriales</taxon>
        <taxon>Oscillospiraceae</taxon>
        <taxon>Oscillospiraceae incertae sedis</taxon>
        <taxon>Candidatus Egerieicola</taxon>
    </lineage>
</organism>
<dbReference type="Pfam" id="PF12730">
    <property type="entry name" value="ABC2_membrane_4"/>
    <property type="match status" value="1"/>
</dbReference>
<reference evidence="2" key="1">
    <citation type="submission" date="2020-10" db="EMBL/GenBank/DDBJ databases">
        <authorList>
            <person name="Gilroy R."/>
        </authorList>
    </citation>
    <scope>NUCLEOTIDE SEQUENCE</scope>
    <source>
        <strain evidence="2">CHK184-25365</strain>
    </source>
</reference>
<feature type="transmembrane region" description="Helical" evidence="1">
    <location>
        <begin position="15"/>
        <end position="36"/>
    </location>
</feature>
<gene>
    <name evidence="2" type="ORF">IAB36_02285</name>
</gene>
<dbReference type="AlphaFoldDB" id="A0A9D1DC63"/>
<evidence type="ECO:0000313" key="2">
    <source>
        <dbReference type="EMBL" id="HIR40636.1"/>
    </source>
</evidence>
<dbReference type="EMBL" id="DVGY01000055">
    <property type="protein sequence ID" value="HIR40636.1"/>
    <property type="molecule type" value="Genomic_DNA"/>
</dbReference>
<feature type="transmembrane region" description="Helical" evidence="1">
    <location>
        <begin position="211"/>
        <end position="234"/>
    </location>
</feature>
<feature type="transmembrane region" description="Helical" evidence="1">
    <location>
        <begin position="135"/>
        <end position="159"/>
    </location>
</feature>
<name>A0A9D1DC63_9FIRM</name>
<feature type="transmembrane region" description="Helical" evidence="1">
    <location>
        <begin position="166"/>
        <end position="191"/>
    </location>
</feature>
<keyword evidence="1" id="KW-0812">Transmembrane</keyword>
<dbReference type="Proteomes" id="UP000886749">
    <property type="component" value="Unassembled WGS sequence"/>
</dbReference>
<keyword evidence="1" id="KW-0472">Membrane</keyword>
<evidence type="ECO:0000313" key="3">
    <source>
        <dbReference type="Proteomes" id="UP000886749"/>
    </source>
</evidence>
<evidence type="ECO:0000256" key="1">
    <source>
        <dbReference type="SAM" id="Phobius"/>
    </source>
</evidence>
<accession>A0A9D1DC63</accession>
<comment type="caution">
    <text evidence="2">The sequence shown here is derived from an EMBL/GenBank/DDBJ whole genome shotgun (WGS) entry which is preliminary data.</text>
</comment>
<reference evidence="2" key="2">
    <citation type="journal article" date="2021" name="PeerJ">
        <title>Extensive microbial diversity within the chicken gut microbiome revealed by metagenomics and culture.</title>
        <authorList>
            <person name="Gilroy R."/>
            <person name="Ravi A."/>
            <person name="Getino M."/>
            <person name="Pursley I."/>
            <person name="Horton D.L."/>
            <person name="Alikhan N.F."/>
            <person name="Baker D."/>
            <person name="Gharbi K."/>
            <person name="Hall N."/>
            <person name="Watson M."/>
            <person name="Adriaenssens E.M."/>
            <person name="Foster-Nyarko E."/>
            <person name="Jarju S."/>
            <person name="Secka A."/>
            <person name="Antonio M."/>
            <person name="Oren A."/>
            <person name="Chaudhuri R.R."/>
            <person name="La Ragione R."/>
            <person name="Hildebrand F."/>
            <person name="Pallen M.J."/>
        </authorList>
    </citation>
    <scope>NUCLEOTIDE SEQUENCE</scope>
    <source>
        <strain evidence="2">CHK184-25365</strain>
    </source>
</reference>
<proteinExistence type="predicted"/>
<sequence>MSIFLELKKIHRTGLLLGILAGGLLAAAVPILNIAARPETFLSMQGSPLAILISQNWSMLGMLNLFYLIIGASILYHIEYADGAMEKMKALPLSQGGIFAAKTLLLWAMGGVVLMLELLAIGFCAWHWFSATHLLLSLLAELGFQLVMLLPACILMMLISSLCRNLWVTLGIGVILLFAVITTNTIDSLAVQLFPFALSLSSFTQANTESWLYLAAAGGESILFGLAETILIPARRRFA</sequence>
<feature type="transmembrane region" description="Helical" evidence="1">
    <location>
        <begin position="56"/>
        <end position="78"/>
    </location>
</feature>